<dbReference type="RefSeq" id="XP_054940794.1">
    <property type="nucleotide sequence ID" value="XM_055084819.1"/>
</dbReference>
<protein>
    <submittedName>
        <fullName evidence="3">Signal transducer and activator of transcription 2-like</fullName>
    </submittedName>
</protein>
<gene>
    <name evidence="3" type="primary">LOC114486269</name>
</gene>
<feature type="domain" description="STAT transcription factor all-alpha" evidence="1">
    <location>
        <begin position="77"/>
        <end position="131"/>
    </location>
</feature>
<dbReference type="SUPFAM" id="SSF47655">
    <property type="entry name" value="STAT"/>
    <property type="match status" value="1"/>
</dbReference>
<dbReference type="AlphaFoldDB" id="A0A9W2WND0"/>
<sequence length="133" mass="15351">MSVDAARTLRVCYYSTTCKNSVGTFWPFLRAIPNWLRQSLISLILIQAQRAHSEQGEADLKAPVESQQHEIESWTLELRAMMEKLVKSISQLKDQQDVFCFRCKTQTPVRIPSLGALQTRQQQLLQEILSERD</sequence>
<evidence type="ECO:0000313" key="2">
    <source>
        <dbReference type="Proteomes" id="UP000248484"/>
    </source>
</evidence>
<proteinExistence type="predicted"/>
<dbReference type="GO" id="GO:0006355">
    <property type="term" value="P:regulation of DNA-templated transcription"/>
    <property type="evidence" value="ECO:0007669"/>
    <property type="project" value="InterPro"/>
</dbReference>
<dbReference type="KEGG" id="pcad:114486269"/>
<dbReference type="GeneID" id="114486269"/>
<dbReference type="Pfam" id="PF01017">
    <property type="entry name" value="STAT_alpha"/>
    <property type="match status" value="1"/>
</dbReference>
<accession>A0A9W2WND0</accession>
<evidence type="ECO:0000313" key="3">
    <source>
        <dbReference type="RefSeq" id="XP_054940794.1"/>
    </source>
</evidence>
<evidence type="ECO:0000259" key="1">
    <source>
        <dbReference type="Pfam" id="PF01017"/>
    </source>
</evidence>
<dbReference type="InterPro" id="IPR015988">
    <property type="entry name" value="STAT_TF_CC"/>
</dbReference>
<reference evidence="3" key="1">
    <citation type="submission" date="2025-08" db="UniProtKB">
        <authorList>
            <consortium name="RefSeq"/>
        </authorList>
    </citation>
    <scope>IDENTIFICATION</scope>
    <source>
        <tissue evidence="3">Muscle</tissue>
    </source>
</reference>
<name>A0A9W2WND0_PHYMC</name>
<keyword evidence="2" id="KW-1185">Reference proteome</keyword>
<organism evidence="2 3">
    <name type="scientific">Physeter macrocephalus</name>
    <name type="common">Sperm whale</name>
    <name type="synonym">Physeter catodon</name>
    <dbReference type="NCBI Taxonomy" id="9755"/>
    <lineage>
        <taxon>Eukaryota</taxon>
        <taxon>Metazoa</taxon>
        <taxon>Chordata</taxon>
        <taxon>Craniata</taxon>
        <taxon>Vertebrata</taxon>
        <taxon>Euteleostomi</taxon>
        <taxon>Mammalia</taxon>
        <taxon>Eutheria</taxon>
        <taxon>Laurasiatheria</taxon>
        <taxon>Artiodactyla</taxon>
        <taxon>Whippomorpha</taxon>
        <taxon>Cetacea</taxon>
        <taxon>Odontoceti</taxon>
        <taxon>Physeteridae</taxon>
        <taxon>Physeter</taxon>
    </lineage>
</organism>
<dbReference type="GO" id="GO:0007165">
    <property type="term" value="P:signal transduction"/>
    <property type="evidence" value="ECO:0007669"/>
    <property type="project" value="InterPro"/>
</dbReference>
<dbReference type="InterPro" id="IPR013800">
    <property type="entry name" value="STAT_TF_alpha"/>
</dbReference>
<dbReference type="Proteomes" id="UP000248484">
    <property type="component" value="Chromosome 5"/>
</dbReference>